<dbReference type="PRINTS" id="PR00413">
    <property type="entry name" value="HADHALOGNASE"/>
</dbReference>
<proteinExistence type="predicted"/>
<comment type="caution">
    <text evidence="3">The sequence shown here is derived from an EMBL/GenBank/DDBJ whole genome shotgun (WGS) entry which is preliminary data.</text>
</comment>
<dbReference type="SFLD" id="SFLDS00003">
    <property type="entry name" value="Haloacid_Dehalogenase"/>
    <property type="match status" value="1"/>
</dbReference>
<feature type="region of interest" description="Disordered" evidence="2">
    <location>
        <begin position="37"/>
        <end position="58"/>
    </location>
</feature>
<dbReference type="PANTHER" id="PTHR43316">
    <property type="entry name" value="HYDROLASE, HALOACID DELAHOGENASE-RELATED"/>
    <property type="match status" value="1"/>
</dbReference>
<organism evidence="3 4">
    <name type="scientific">Streptomyces caviscabies</name>
    <dbReference type="NCBI Taxonomy" id="90079"/>
    <lineage>
        <taxon>Bacteria</taxon>
        <taxon>Bacillati</taxon>
        <taxon>Actinomycetota</taxon>
        <taxon>Actinomycetes</taxon>
        <taxon>Kitasatosporales</taxon>
        <taxon>Streptomycetaceae</taxon>
        <taxon>Streptomyces</taxon>
    </lineage>
</organism>
<name>A0ABW2MDU8_9ACTN</name>
<dbReference type="SUPFAM" id="SSF56784">
    <property type="entry name" value="HAD-like"/>
    <property type="match status" value="1"/>
</dbReference>
<keyword evidence="4" id="KW-1185">Reference proteome</keyword>
<dbReference type="Pfam" id="PF00702">
    <property type="entry name" value="Hydrolase"/>
    <property type="match status" value="1"/>
</dbReference>
<dbReference type="SFLD" id="SFLDG01129">
    <property type="entry name" value="C1.5:_HAD__Beta-PGM__Phosphata"/>
    <property type="match status" value="1"/>
</dbReference>
<evidence type="ECO:0000313" key="4">
    <source>
        <dbReference type="Proteomes" id="UP001596509"/>
    </source>
</evidence>
<dbReference type="RefSeq" id="WP_319287001.1">
    <property type="nucleotide sequence ID" value="NZ_JBHTCK010000002.1"/>
</dbReference>
<dbReference type="PANTHER" id="PTHR43316:SF3">
    <property type="entry name" value="HALOACID DEHALOGENASE, TYPE II (AFU_ORTHOLOGUE AFUA_2G07750)-RELATED"/>
    <property type="match status" value="1"/>
</dbReference>
<evidence type="ECO:0000313" key="3">
    <source>
        <dbReference type="EMBL" id="MFC7351081.1"/>
    </source>
</evidence>
<gene>
    <name evidence="3" type="ORF">ACFQW9_10575</name>
</gene>
<dbReference type="Gene3D" id="1.10.150.750">
    <property type="match status" value="1"/>
</dbReference>
<protein>
    <submittedName>
        <fullName evidence="3">Haloacid dehalogenase type II</fullName>
    </submittedName>
</protein>
<dbReference type="Proteomes" id="UP001596509">
    <property type="component" value="Unassembled WGS sequence"/>
</dbReference>
<evidence type="ECO:0000256" key="1">
    <source>
        <dbReference type="ARBA" id="ARBA00022801"/>
    </source>
</evidence>
<dbReference type="InterPro" id="IPR023214">
    <property type="entry name" value="HAD_sf"/>
</dbReference>
<dbReference type="InterPro" id="IPR006439">
    <property type="entry name" value="HAD-SF_hydro_IA"/>
</dbReference>
<accession>A0ABW2MDU8</accession>
<dbReference type="InterPro" id="IPR006328">
    <property type="entry name" value="2-HAD"/>
</dbReference>
<evidence type="ECO:0000256" key="2">
    <source>
        <dbReference type="SAM" id="MobiDB-lite"/>
    </source>
</evidence>
<dbReference type="EMBL" id="JBHTCK010000002">
    <property type="protein sequence ID" value="MFC7351081.1"/>
    <property type="molecule type" value="Genomic_DNA"/>
</dbReference>
<keyword evidence="1" id="KW-0378">Hydrolase</keyword>
<dbReference type="CDD" id="cd02588">
    <property type="entry name" value="HAD_L2-DEX"/>
    <property type="match status" value="1"/>
</dbReference>
<sequence>MADLKIDALVFDVLGTLVDEPAGLRAGIRALAPSAGLSPGPSAGLSPGPSAVPSVGPSAVPSLDAPGTERLLLLWQRHIEREQRRILDGDRPYLPSDALDREAARIVAEAAGVEDQAAVEELAGAARRLPPWPDTVAGLARLAGRFPLIGLSNASRTALLELNAHAGLRWHQALSAEDARAYKPDPAVYRLAVTVAGRPPERLLMVAAHAWDLRGAQALGLRTAYVARPVGDPPAPTDRFDLYAEDLADLARQLELPRGV</sequence>
<dbReference type="NCBIfam" id="TIGR01493">
    <property type="entry name" value="HAD-SF-IA-v2"/>
    <property type="match status" value="1"/>
</dbReference>
<dbReference type="InterPro" id="IPR036412">
    <property type="entry name" value="HAD-like_sf"/>
</dbReference>
<reference evidence="4" key="1">
    <citation type="journal article" date="2019" name="Int. J. Syst. Evol. Microbiol.">
        <title>The Global Catalogue of Microorganisms (GCM) 10K type strain sequencing project: providing services to taxonomists for standard genome sequencing and annotation.</title>
        <authorList>
            <consortium name="The Broad Institute Genomics Platform"/>
            <consortium name="The Broad Institute Genome Sequencing Center for Infectious Disease"/>
            <person name="Wu L."/>
            <person name="Ma J."/>
        </authorList>
    </citation>
    <scope>NUCLEOTIDE SEQUENCE [LARGE SCALE GENOMIC DNA]</scope>
    <source>
        <strain evidence="4">ICMP 19430</strain>
    </source>
</reference>
<dbReference type="NCBIfam" id="TIGR01428">
    <property type="entry name" value="HAD_type_II"/>
    <property type="match status" value="1"/>
</dbReference>
<dbReference type="InterPro" id="IPR051540">
    <property type="entry name" value="S-2-haloacid_dehalogenase"/>
</dbReference>
<dbReference type="Gene3D" id="3.40.50.1000">
    <property type="entry name" value="HAD superfamily/HAD-like"/>
    <property type="match status" value="1"/>
</dbReference>